<evidence type="ECO:0000259" key="3">
    <source>
        <dbReference type="PROSITE" id="PS50110"/>
    </source>
</evidence>
<dbReference type="InterPro" id="IPR011006">
    <property type="entry name" value="CheY-like_superfamily"/>
</dbReference>
<dbReference type="GO" id="GO:0000160">
    <property type="term" value="P:phosphorelay signal transduction system"/>
    <property type="evidence" value="ECO:0007669"/>
    <property type="project" value="InterPro"/>
</dbReference>
<protein>
    <recommendedName>
        <fullName evidence="3">Response regulatory domain-containing protein</fullName>
    </recommendedName>
</protein>
<feature type="modified residue" description="4-aspartylphosphate" evidence="2">
    <location>
        <position position="61"/>
    </location>
</feature>
<organism evidence="4 5">
    <name type="scientific">Candidatus Doudnabacteria bacterium RIFCSPHIGHO2_02_FULL_46_11</name>
    <dbReference type="NCBI Taxonomy" id="1817832"/>
    <lineage>
        <taxon>Bacteria</taxon>
        <taxon>Candidatus Doudnaibacteriota</taxon>
    </lineage>
</organism>
<dbReference type="STRING" id="1817832.A3J48_00990"/>
<evidence type="ECO:0000256" key="2">
    <source>
        <dbReference type="PROSITE-ProRule" id="PRU00169"/>
    </source>
</evidence>
<dbReference type="PANTHER" id="PTHR44591">
    <property type="entry name" value="STRESS RESPONSE REGULATOR PROTEIN 1"/>
    <property type="match status" value="1"/>
</dbReference>
<reference evidence="4 5" key="1">
    <citation type="journal article" date="2016" name="Nat. Commun.">
        <title>Thousands of microbial genomes shed light on interconnected biogeochemical processes in an aquifer system.</title>
        <authorList>
            <person name="Anantharaman K."/>
            <person name="Brown C.T."/>
            <person name="Hug L.A."/>
            <person name="Sharon I."/>
            <person name="Castelle C.J."/>
            <person name="Probst A.J."/>
            <person name="Thomas B.C."/>
            <person name="Singh A."/>
            <person name="Wilkins M.J."/>
            <person name="Karaoz U."/>
            <person name="Brodie E.L."/>
            <person name="Williams K.H."/>
            <person name="Hubbard S.S."/>
            <person name="Banfield J.F."/>
        </authorList>
    </citation>
    <scope>NUCLEOTIDE SEQUENCE [LARGE SCALE GENOMIC DNA]</scope>
</reference>
<keyword evidence="1 2" id="KW-0597">Phosphoprotein</keyword>
<feature type="domain" description="Response regulatory" evidence="3">
    <location>
        <begin position="12"/>
        <end position="128"/>
    </location>
</feature>
<dbReference type="Gene3D" id="3.40.50.2300">
    <property type="match status" value="1"/>
</dbReference>
<dbReference type="CDD" id="cd17574">
    <property type="entry name" value="REC_OmpR"/>
    <property type="match status" value="1"/>
</dbReference>
<dbReference type="Proteomes" id="UP000176786">
    <property type="component" value="Unassembled WGS sequence"/>
</dbReference>
<accession>A0A1F5P7H7</accession>
<evidence type="ECO:0000256" key="1">
    <source>
        <dbReference type="ARBA" id="ARBA00022553"/>
    </source>
</evidence>
<evidence type="ECO:0000313" key="5">
    <source>
        <dbReference type="Proteomes" id="UP000176786"/>
    </source>
</evidence>
<gene>
    <name evidence="4" type="ORF">A3J48_00990</name>
</gene>
<evidence type="ECO:0000313" key="4">
    <source>
        <dbReference type="EMBL" id="OGE85897.1"/>
    </source>
</evidence>
<sequence length="130" mass="14920">MVKSVDEKKARTVLVVEDDEFLLKAYNIKLKKEGFEVWLARDGKEAIAYLKKDPPDIVLLDLMLPYLNGFEVLEQIKATAQWKQIPVIITTNLGQDQDIERGKKLGATDYLIKSDVKINDIVKKINNYLK</sequence>
<dbReference type="EMBL" id="MFES01000020">
    <property type="protein sequence ID" value="OGE85897.1"/>
    <property type="molecule type" value="Genomic_DNA"/>
</dbReference>
<dbReference type="InterPro" id="IPR001789">
    <property type="entry name" value="Sig_transdc_resp-reg_receiver"/>
</dbReference>
<dbReference type="PROSITE" id="PS50110">
    <property type="entry name" value="RESPONSE_REGULATORY"/>
    <property type="match status" value="1"/>
</dbReference>
<dbReference type="Pfam" id="PF00072">
    <property type="entry name" value="Response_reg"/>
    <property type="match status" value="1"/>
</dbReference>
<dbReference type="InterPro" id="IPR050595">
    <property type="entry name" value="Bact_response_regulator"/>
</dbReference>
<dbReference type="SUPFAM" id="SSF52172">
    <property type="entry name" value="CheY-like"/>
    <property type="match status" value="1"/>
</dbReference>
<dbReference type="SMART" id="SM00448">
    <property type="entry name" value="REC"/>
    <property type="match status" value="1"/>
</dbReference>
<proteinExistence type="predicted"/>
<dbReference type="PANTHER" id="PTHR44591:SF3">
    <property type="entry name" value="RESPONSE REGULATORY DOMAIN-CONTAINING PROTEIN"/>
    <property type="match status" value="1"/>
</dbReference>
<dbReference type="AlphaFoldDB" id="A0A1F5P7H7"/>
<name>A0A1F5P7H7_9BACT</name>
<comment type="caution">
    <text evidence="4">The sequence shown here is derived from an EMBL/GenBank/DDBJ whole genome shotgun (WGS) entry which is preliminary data.</text>
</comment>